<name>A0A0U5GM48_ASPCI</name>
<dbReference type="SUPFAM" id="SSF57667">
    <property type="entry name" value="beta-beta-alpha zinc fingers"/>
    <property type="match status" value="1"/>
</dbReference>
<proteinExistence type="predicted"/>
<dbReference type="InterPro" id="IPR036236">
    <property type="entry name" value="Znf_C2H2_sf"/>
</dbReference>
<protein>
    <recommendedName>
        <fullName evidence="2">C2H2-type domain-containing protein</fullName>
    </recommendedName>
</protein>
<dbReference type="OrthoDB" id="654211at2759"/>
<dbReference type="PROSITE" id="PS50157">
    <property type="entry name" value="ZINC_FINGER_C2H2_2"/>
    <property type="match status" value="1"/>
</dbReference>
<dbReference type="GO" id="GO:0008270">
    <property type="term" value="F:zinc ion binding"/>
    <property type="evidence" value="ECO:0007669"/>
    <property type="project" value="UniProtKB-KW"/>
</dbReference>
<evidence type="ECO:0000313" key="3">
    <source>
        <dbReference type="EMBL" id="CEL01812.1"/>
    </source>
</evidence>
<keyword evidence="1" id="KW-0479">Metal-binding</keyword>
<dbReference type="EMBL" id="CDMC01000001">
    <property type="protein sequence ID" value="CEL01812.1"/>
    <property type="molecule type" value="Genomic_DNA"/>
</dbReference>
<organism evidence="3 4">
    <name type="scientific">Aspergillus calidoustus</name>
    <dbReference type="NCBI Taxonomy" id="454130"/>
    <lineage>
        <taxon>Eukaryota</taxon>
        <taxon>Fungi</taxon>
        <taxon>Dikarya</taxon>
        <taxon>Ascomycota</taxon>
        <taxon>Pezizomycotina</taxon>
        <taxon>Eurotiomycetes</taxon>
        <taxon>Eurotiomycetidae</taxon>
        <taxon>Eurotiales</taxon>
        <taxon>Aspergillaceae</taxon>
        <taxon>Aspergillus</taxon>
        <taxon>Aspergillus subgen. Nidulantes</taxon>
    </lineage>
</organism>
<reference evidence="4" key="1">
    <citation type="journal article" date="2016" name="Genome Announc.">
        <title>Draft genome sequences of fungus Aspergillus calidoustus.</title>
        <authorList>
            <person name="Horn F."/>
            <person name="Linde J."/>
            <person name="Mattern D.J."/>
            <person name="Walther G."/>
            <person name="Guthke R."/>
            <person name="Scherlach K."/>
            <person name="Martin K."/>
            <person name="Brakhage A.A."/>
            <person name="Petzke L."/>
            <person name="Valiante V."/>
        </authorList>
    </citation>
    <scope>NUCLEOTIDE SEQUENCE [LARGE SCALE GENOMIC DNA]</scope>
    <source>
        <strain evidence="4">SF006504</strain>
    </source>
</reference>
<evidence type="ECO:0000313" key="4">
    <source>
        <dbReference type="Proteomes" id="UP000054771"/>
    </source>
</evidence>
<keyword evidence="1" id="KW-0862">Zinc</keyword>
<dbReference type="PROSITE" id="PS00028">
    <property type="entry name" value="ZINC_FINGER_C2H2_1"/>
    <property type="match status" value="1"/>
</dbReference>
<keyword evidence="4" id="KW-1185">Reference proteome</keyword>
<evidence type="ECO:0000259" key="2">
    <source>
        <dbReference type="PROSITE" id="PS50157"/>
    </source>
</evidence>
<sequence length="199" mass="21943">MLSTHSNEVPIWGPASLDPCMFDSGANANPMPEASRFAVQPDLAMQFPVNQYAIAFSNDPDKSIPAGTVWEHRPSATSPLMAQNHHYVNPPRSGSTINTGGAGMLPRHDGQTASPAGEGGLLIMPPEPQVFKCQWKGCLSLNDFRREADLLRHLKTIHISPEAYPCLLNNCNKVFGRKDHLQQHQRRRHRDALAMECAA</sequence>
<feature type="domain" description="C2H2-type" evidence="2">
    <location>
        <begin position="164"/>
        <end position="189"/>
    </location>
</feature>
<dbReference type="STRING" id="454130.A0A0U5GM48"/>
<dbReference type="Gene3D" id="3.30.160.60">
    <property type="entry name" value="Classic Zinc Finger"/>
    <property type="match status" value="2"/>
</dbReference>
<dbReference type="AlphaFoldDB" id="A0A0U5GM48"/>
<evidence type="ECO:0000256" key="1">
    <source>
        <dbReference type="PROSITE-ProRule" id="PRU00042"/>
    </source>
</evidence>
<dbReference type="Proteomes" id="UP000054771">
    <property type="component" value="Unassembled WGS sequence"/>
</dbReference>
<gene>
    <name evidence="3" type="ORF">ASPCAL01390</name>
</gene>
<keyword evidence="1" id="KW-0863">Zinc-finger</keyword>
<accession>A0A0U5GM48</accession>
<dbReference type="SMART" id="SM00355">
    <property type="entry name" value="ZnF_C2H2"/>
    <property type="match status" value="2"/>
</dbReference>
<dbReference type="InterPro" id="IPR013087">
    <property type="entry name" value="Znf_C2H2_type"/>
</dbReference>